<feature type="transmembrane region" description="Helical" evidence="1">
    <location>
        <begin position="12"/>
        <end position="34"/>
    </location>
</feature>
<keyword evidence="1" id="KW-0472">Membrane</keyword>
<gene>
    <name evidence="2" type="ordered locus">NP_3826A</name>
</gene>
<evidence type="ECO:0000313" key="3">
    <source>
        <dbReference type="Proteomes" id="UP000002698"/>
    </source>
</evidence>
<dbReference type="EnsemblBacteria" id="CAI50004">
    <property type="protein sequence ID" value="CAI50004"/>
    <property type="gene ID" value="NP_3826A"/>
</dbReference>
<dbReference type="AlphaFoldDB" id="A0A1U7EXU0"/>
<dbReference type="STRING" id="348780.NP_3826A"/>
<organism evidence="2 3">
    <name type="scientific">Natronomonas pharaonis (strain ATCC 35678 / DSM 2160 / CIP 103997 / JCM 8858 / NBRC 14720 / NCIMB 2260 / Gabara)</name>
    <name type="common">Halobacterium pharaonis</name>
    <dbReference type="NCBI Taxonomy" id="348780"/>
    <lineage>
        <taxon>Archaea</taxon>
        <taxon>Methanobacteriati</taxon>
        <taxon>Methanobacteriota</taxon>
        <taxon>Stenosarchaea group</taxon>
        <taxon>Halobacteria</taxon>
        <taxon>Halobacteriales</taxon>
        <taxon>Natronomonadaceae</taxon>
        <taxon>Natronomonas</taxon>
    </lineage>
</organism>
<dbReference type="EMBL" id="CR936257">
    <property type="protein sequence ID" value="CAI50004.1"/>
    <property type="molecule type" value="Genomic_DNA"/>
</dbReference>
<dbReference type="KEGG" id="nph:NP_3826A"/>
<reference evidence="2 3" key="1">
    <citation type="journal article" date="2005" name="Genome Res.">
        <title>Living with two extremes: conclusions from the genome sequence of Natronomonas pharaonis.</title>
        <authorList>
            <person name="Falb M."/>
            <person name="Pfeiffer F."/>
            <person name="Palm P."/>
            <person name="Rodewald K."/>
            <person name="Hickmann V."/>
            <person name="Tittor J."/>
            <person name="Oesterhelt D."/>
        </authorList>
    </citation>
    <scope>NUCLEOTIDE SEQUENCE [LARGE SCALE GENOMIC DNA]</scope>
    <source>
        <strain evidence="3">ATCC 35678 / DSM 2160 / CIP 103997 / JCM 8858 / NBRC 14720 / NCIMB 2260 / Gabara</strain>
    </source>
</reference>
<evidence type="ECO:0000313" key="2">
    <source>
        <dbReference type="EMBL" id="CAI50004.1"/>
    </source>
</evidence>
<dbReference type="Proteomes" id="UP000002698">
    <property type="component" value="Chromosome"/>
</dbReference>
<name>A0A1U7EXU0_NATPD</name>
<keyword evidence="3" id="KW-1185">Reference proteome</keyword>
<evidence type="ECO:0000256" key="1">
    <source>
        <dbReference type="SAM" id="Phobius"/>
    </source>
</evidence>
<keyword evidence="1" id="KW-1133">Transmembrane helix</keyword>
<dbReference type="HOGENOM" id="CLU_3148067_0_0_2"/>
<accession>A0A1U7EXU0</accession>
<proteinExistence type="predicted"/>
<keyword evidence="1" id="KW-0812">Transmembrane</keyword>
<protein>
    <submittedName>
        <fullName evidence="2">Uncharacterized protein</fullName>
    </submittedName>
</protein>
<sequence length="48" mass="5100">MHMGLCSTFRSLVVYGLAIVGLAAVLFVVLAYGWDGEPPEVSLESDGE</sequence>